<organism evidence="1 2">
    <name type="scientific">Peronosclerospora sorghi</name>
    <dbReference type="NCBI Taxonomy" id="230839"/>
    <lineage>
        <taxon>Eukaryota</taxon>
        <taxon>Sar</taxon>
        <taxon>Stramenopiles</taxon>
        <taxon>Oomycota</taxon>
        <taxon>Peronosporomycetes</taxon>
        <taxon>Peronosporales</taxon>
        <taxon>Peronosporaceae</taxon>
        <taxon>Peronosclerospora</taxon>
    </lineage>
</organism>
<comment type="caution">
    <text evidence="1">The sequence shown here is derived from an EMBL/GenBank/DDBJ whole genome shotgun (WGS) entry which is preliminary data.</text>
</comment>
<name>A0ACC0WJ33_9STRA</name>
<evidence type="ECO:0000313" key="2">
    <source>
        <dbReference type="Proteomes" id="UP001163321"/>
    </source>
</evidence>
<protein>
    <submittedName>
        <fullName evidence="1">Uncharacterized protein</fullName>
    </submittedName>
</protein>
<proteinExistence type="predicted"/>
<dbReference type="EMBL" id="CM047592">
    <property type="protein sequence ID" value="KAI9918095.1"/>
    <property type="molecule type" value="Genomic_DNA"/>
</dbReference>
<reference evidence="1 2" key="1">
    <citation type="journal article" date="2022" name="bioRxiv">
        <title>The genome of the oomycete Peronosclerospora sorghi, a cosmopolitan pathogen of maize and sorghum, is inflated with dispersed pseudogenes.</title>
        <authorList>
            <person name="Fletcher K."/>
            <person name="Martin F."/>
            <person name="Isakeit T."/>
            <person name="Cavanaugh K."/>
            <person name="Magill C."/>
            <person name="Michelmore R."/>
        </authorList>
    </citation>
    <scope>NUCLEOTIDE SEQUENCE [LARGE SCALE GENOMIC DNA]</scope>
    <source>
        <strain evidence="1">P6</strain>
    </source>
</reference>
<evidence type="ECO:0000313" key="1">
    <source>
        <dbReference type="EMBL" id="KAI9918095.1"/>
    </source>
</evidence>
<sequence length="229" mass="25524">MGAIHWVTIWSIKKRVVIRPFMVPPKRLNLSKSLGDHESSSSASSSHDDEEQPQKEDKSSSEEGSDDEFEIPPGFERVQGSGSLTREQVLTNDVELWFFKLPKNLDASALANVTFKVDEDEADITPGTIVANVTAGEDKTRYRLQTEGRWLTDQLVNAMPLASDRARFVLGKPFARCFSLVLDHAEASSPIVPMKQEPAVAATSRVGEKRKKKHVSDKPKKSKKAKHQK</sequence>
<accession>A0ACC0WJ33</accession>
<gene>
    <name evidence="1" type="ORF">PsorP6_013083</name>
</gene>
<keyword evidence="2" id="KW-1185">Reference proteome</keyword>
<dbReference type="Proteomes" id="UP001163321">
    <property type="component" value="Chromosome 13"/>
</dbReference>